<dbReference type="Pfam" id="PF14316">
    <property type="entry name" value="DUF4381"/>
    <property type="match status" value="1"/>
</dbReference>
<dbReference type="Proteomes" id="UP000295531">
    <property type="component" value="Unassembled WGS sequence"/>
</dbReference>
<proteinExistence type="predicted"/>
<evidence type="ECO:0000256" key="1">
    <source>
        <dbReference type="SAM" id="Phobius"/>
    </source>
</evidence>
<keyword evidence="3" id="KW-1185">Reference proteome</keyword>
<evidence type="ECO:0000313" key="2">
    <source>
        <dbReference type="EMBL" id="TDP38980.1"/>
    </source>
</evidence>
<keyword evidence="1" id="KW-0472">Membrane</keyword>
<keyword evidence="1" id="KW-1133">Transmembrane helix</keyword>
<reference evidence="2 3" key="1">
    <citation type="submission" date="2019-03" db="EMBL/GenBank/DDBJ databases">
        <title>Freshwater and sediment microbial communities from various areas in North America, analyzing microbe dynamics in response to fracking.</title>
        <authorList>
            <person name="Lamendella R."/>
        </authorList>
    </citation>
    <scope>NUCLEOTIDE SEQUENCE [LARGE SCALE GENOMIC DNA]</scope>
    <source>
        <strain evidence="2 3">18_TX</strain>
    </source>
</reference>
<comment type="caution">
    <text evidence="2">The sequence shown here is derived from an EMBL/GenBank/DDBJ whole genome shotgun (WGS) entry which is preliminary data.</text>
</comment>
<organism evidence="2 3">
    <name type="scientific">Idiomarina aquatica</name>
    <dbReference type="NCBI Taxonomy" id="1327752"/>
    <lineage>
        <taxon>Bacteria</taxon>
        <taxon>Pseudomonadati</taxon>
        <taxon>Pseudomonadota</taxon>
        <taxon>Gammaproteobacteria</taxon>
        <taxon>Alteromonadales</taxon>
        <taxon>Idiomarinaceae</taxon>
        <taxon>Idiomarina</taxon>
    </lineage>
</organism>
<dbReference type="RefSeq" id="WP_133539086.1">
    <property type="nucleotide sequence ID" value="NZ_SNXI01000004.1"/>
</dbReference>
<keyword evidence="1" id="KW-0812">Transmembrane</keyword>
<dbReference type="InterPro" id="IPR025489">
    <property type="entry name" value="DUF4381"/>
</dbReference>
<feature type="transmembrane region" description="Helical" evidence="1">
    <location>
        <begin position="24"/>
        <end position="46"/>
    </location>
</feature>
<evidence type="ECO:0000313" key="3">
    <source>
        <dbReference type="Proteomes" id="UP000295531"/>
    </source>
</evidence>
<gene>
    <name evidence="2" type="ORF">DEU29_10484</name>
</gene>
<protein>
    <submittedName>
        <fullName evidence="2">Uncharacterized protein DUF4381</fullName>
    </submittedName>
</protein>
<accession>A0A4R6PMD1</accession>
<dbReference type="AlphaFoldDB" id="A0A4R6PMD1"/>
<name>A0A4R6PMD1_9GAMM</name>
<sequence>MQQASLQQLNDIVEPGAASWWPPAWPVVAIGMVILVVVAVLLWWLWRQHRARKPQRIALAKLQQLQRPSASDITLLCKRVALVYFPRQTIAKLNGKDWLTFIDAPAELVTQHDQLLYQPANHELINAYKNVAMQWIKQVRSQARSQTKKQHRGEHV</sequence>
<dbReference type="EMBL" id="SNXI01000004">
    <property type="protein sequence ID" value="TDP38980.1"/>
    <property type="molecule type" value="Genomic_DNA"/>
</dbReference>
<dbReference type="OrthoDB" id="283083at2"/>